<dbReference type="AlphaFoldDB" id="A0A1G7HRS8"/>
<evidence type="ECO:0000313" key="3">
    <source>
        <dbReference type="Proteomes" id="UP000324020"/>
    </source>
</evidence>
<keyword evidence="3" id="KW-1185">Reference proteome</keyword>
<organism evidence="2 3">
    <name type="scientific">Halorubrum xinjiangense</name>
    <dbReference type="NCBI Taxonomy" id="261291"/>
    <lineage>
        <taxon>Archaea</taxon>
        <taxon>Methanobacteriati</taxon>
        <taxon>Methanobacteriota</taxon>
        <taxon>Stenosarchaea group</taxon>
        <taxon>Halobacteria</taxon>
        <taxon>Halobacteriales</taxon>
        <taxon>Haloferacaceae</taxon>
        <taxon>Halorubrum</taxon>
    </lineage>
</organism>
<protein>
    <recommendedName>
        <fullName evidence="1">DUF7130 domain-containing protein</fullName>
    </recommendedName>
</protein>
<accession>A0A1G7HRS8</accession>
<proteinExistence type="predicted"/>
<dbReference type="Proteomes" id="UP000324020">
    <property type="component" value="Unassembled WGS sequence"/>
</dbReference>
<dbReference type="Gene3D" id="2.20.28.10">
    <property type="match status" value="1"/>
</dbReference>
<evidence type="ECO:0000313" key="2">
    <source>
        <dbReference type="EMBL" id="SDF03227.1"/>
    </source>
</evidence>
<name>A0A1G7HRS8_9EURY</name>
<reference evidence="2 3" key="1">
    <citation type="submission" date="2016-10" db="EMBL/GenBank/DDBJ databases">
        <authorList>
            <person name="Varghese N."/>
            <person name="Submissions S."/>
        </authorList>
    </citation>
    <scope>NUCLEOTIDE SEQUENCE [LARGE SCALE GENOMIC DNA]</scope>
    <source>
        <strain evidence="2 3">CGMCC 1.3527</strain>
    </source>
</reference>
<gene>
    <name evidence="2" type="ORF">SAMN04488067_101495</name>
</gene>
<dbReference type="Pfam" id="PF23458">
    <property type="entry name" value="DUF7130"/>
    <property type="match status" value="1"/>
</dbReference>
<dbReference type="RefSeq" id="WP_149797466.1">
    <property type="nucleotide sequence ID" value="NZ_FNBO01000001.1"/>
</dbReference>
<dbReference type="SUPFAM" id="SSF57802">
    <property type="entry name" value="Rubredoxin-like"/>
    <property type="match status" value="1"/>
</dbReference>
<sequence>MASEEPVFTDVSIGQTVYDESGEELGTVRGVDDAGFYVSAPTGTDPLALTDARDVFGTAYVMWRCWECGEMGEIGSELPENCPSCDAPREELYYWAED</sequence>
<dbReference type="OrthoDB" id="45654at2157"/>
<evidence type="ECO:0000259" key="1">
    <source>
        <dbReference type="Pfam" id="PF23458"/>
    </source>
</evidence>
<dbReference type="InterPro" id="IPR055554">
    <property type="entry name" value="DUF7130"/>
</dbReference>
<dbReference type="EMBL" id="FNBO01000001">
    <property type="protein sequence ID" value="SDF03227.1"/>
    <property type="molecule type" value="Genomic_DNA"/>
</dbReference>
<feature type="domain" description="DUF7130" evidence="1">
    <location>
        <begin position="13"/>
        <end position="98"/>
    </location>
</feature>